<feature type="compositionally biased region" description="Basic residues" evidence="1">
    <location>
        <begin position="92"/>
        <end position="108"/>
    </location>
</feature>
<dbReference type="AlphaFoldDB" id="A0A9W6XD95"/>
<protein>
    <submittedName>
        <fullName evidence="3">Unnamed protein product</fullName>
    </submittedName>
</protein>
<accession>A0A9W6XD95</accession>
<evidence type="ECO:0000256" key="1">
    <source>
        <dbReference type="SAM" id="MobiDB-lite"/>
    </source>
</evidence>
<dbReference type="InterPro" id="IPR043128">
    <property type="entry name" value="Rev_trsase/Diguanyl_cyclase"/>
</dbReference>
<dbReference type="Gene3D" id="3.30.70.270">
    <property type="match status" value="1"/>
</dbReference>
<dbReference type="SUPFAM" id="SSF56672">
    <property type="entry name" value="DNA/RNA polymerases"/>
    <property type="match status" value="1"/>
</dbReference>
<reference evidence="3" key="1">
    <citation type="submission" date="2023-04" db="EMBL/GenBank/DDBJ databases">
        <title>Phytophthora fragariaefolia NBRC 109709.</title>
        <authorList>
            <person name="Ichikawa N."/>
            <person name="Sato H."/>
            <person name="Tonouchi N."/>
        </authorList>
    </citation>
    <scope>NUCLEOTIDE SEQUENCE</scope>
    <source>
        <strain evidence="3">NBRC 109709</strain>
    </source>
</reference>
<evidence type="ECO:0000259" key="2">
    <source>
        <dbReference type="Pfam" id="PF00078"/>
    </source>
</evidence>
<dbReference type="Pfam" id="PF00078">
    <property type="entry name" value="RVT_1"/>
    <property type="match status" value="1"/>
</dbReference>
<dbReference type="EMBL" id="BSXT01000921">
    <property type="protein sequence ID" value="GMF36232.1"/>
    <property type="molecule type" value="Genomic_DNA"/>
</dbReference>
<sequence length="431" mass="47986">MRLLPTYQRLSRENIAVEQRFPPENYVVEQRLPLVNASVEQRLPFADVPVALDPTLRDAGVVERELPCLEGGEVSPIEPSCSETSASSSGSRRLRKSPRNSSGLRHRAPTVEPVQHREVLNVVEYEEGPPNRVRTIEVANPPSDAAAITRLPGLSWKHFLRDLKAGEIEQICLLISSDQPAVLANTVSDDVSSSRPKAAEPKSVREERFAAQSWPALQDSNNPVYSLAREFEDIFPEKIPAELPAKRGVRHEIDLVPGSKYCVTRQWPLPRDQVQAIDDFFEGRRKAGHVRESTSPHSSLKFCVKKATGGWRIVHAFNKLNDATIPAQTPIPHKDMVLDTMSGSVIFSAIDLTDGFYQVLMTESDIPLTAVSTPSGMLWEWLRRRCTPPASTSGVREVARKQALRQPQEVRILCAGNSGVGLLRQQERCPH</sequence>
<comment type="caution">
    <text evidence="3">The sequence shown here is derived from an EMBL/GenBank/DDBJ whole genome shotgun (WGS) entry which is preliminary data.</text>
</comment>
<gene>
    <name evidence="3" type="ORF">Pfra01_000982300</name>
</gene>
<feature type="compositionally biased region" description="Low complexity" evidence="1">
    <location>
        <begin position="80"/>
        <end position="91"/>
    </location>
</feature>
<proteinExistence type="predicted"/>
<organism evidence="3 4">
    <name type="scientific">Phytophthora fragariaefolia</name>
    <dbReference type="NCBI Taxonomy" id="1490495"/>
    <lineage>
        <taxon>Eukaryota</taxon>
        <taxon>Sar</taxon>
        <taxon>Stramenopiles</taxon>
        <taxon>Oomycota</taxon>
        <taxon>Peronosporomycetes</taxon>
        <taxon>Peronosporales</taxon>
        <taxon>Peronosporaceae</taxon>
        <taxon>Phytophthora</taxon>
    </lineage>
</organism>
<name>A0A9W6XD95_9STRA</name>
<dbReference type="InterPro" id="IPR043502">
    <property type="entry name" value="DNA/RNA_pol_sf"/>
</dbReference>
<dbReference type="CDD" id="cd01647">
    <property type="entry name" value="RT_LTR"/>
    <property type="match status" value="1"/>
</dbReference>
<feature type="domain" description="Reverse transcriptase" evidence="2">
    <location>
        <begin position="304"/>
        <end position="391"/>
    </location>
</feature>
<evidence type="ECO:0000313" key="4">
    <source>
        <dbReference type="Proteomes" id="UP001165121"/>
    </source>
</evidence>
<dbReference type="Gene3D" id="3.10.10.10">
    <property type="entry name" value="HIV Type 1 Reverse Transcriptase, subunit A, domain 1"/>
    <property type="match status" value="1"/>
</dbReference>
<dbReference type="InterPro" id="IPR000477">
    <property type="entry name" value="RT_dom"/>
</dbReference>
<dbReference type="PANTHER" id="PTHR24559:SF444">
    <property type="entry name" value="REVERSE TRANSCRIPTASE DOMAIN-CONTAINING PROTEIN"/>
    <property type="match status" value="1"/>
</dbReference>
<keyword evidence="4" id="KW-1185">Reference proteome</keyword>
<feature type="region of interest" description="Disordered" evidence="1">
    <location>
        <begin position="73"/>
        <end position="110"/>
    </location>
</feature>
<dbReference type="PANTHER" id="PTHR24559">
    <property type="entry name" value="TRANSPOSON TY3-I GAG-POL POLYPROTEIN"/>
    <property type="match status" value="1"/>
</dbReference>
<dbReference type="InterPro" id="IPR053134">
    <property type="entry name" value="RNA-dir_DNA_polymerase"/>
</dbReference>
<evidence type="ECO:0000313" key="3">
    <source>
        <dbReference type="EMBL" id="GMF36232.1"/>
    </source>
</evidence>
<dbReference type="Proteomes" id="UP001165121">
    <property type="component" value="Unassembled WGS sequence"/>
</dbReference>